<comment type="similarity">
    <text evidence="2 7">Belongs to the ArgR family.</text>
</comment>
<gene>
    <name evidence="7" type="primary">argR</name>
    <name evidence="10" type="ORF">FC69_GL000567</name>
</gene>
<evidence type="ECO:0000256" key="2">
    <source>
        <dbReference type="ARBA" id="ARBA00008316"/>
    </source>
</evidence>
<accession>A0A0R1RZ31</accession>
<keyword evidence="7" id="KW-0055">Arginine biosynthesis</keyword>
<dbReference type="eggNOG" id="COG1438">
    <property type="taxonomic scope" value="Bacteria"/>
</dbReference>
<dbReference type="GO" id="GO:0006526">
    <property type="term" value="P:L-arginine biosynthetic process"/>
    <property type="evidence" value="ECO:0007669"/>
    <property type="project" value="UniProtKB-UniPathway"/>
</dbReference>
<dbReference type="GO" id="GO:0003677">
    <property type="term" value="F:DNA binding"/>
    <property type="evidence" value="ECO:0007669"/>
    <property type="project" value="UniProtKB-KW"/>
</dbReference>
<comment type="pathway">
    <text evidence="7">Amino-acid biosynthesis; L-arginine biosynthesis [regulation].</text>
</comment>
<dbReference type="Pfam" id="PF02863">
    <property type="entry name" value="Arg_repressor_C"/>
    <property type="match status" value="1"/>
</dbReference>
<dbReference type="AlphaFoldDB" id="A0A0R1RZ31"/>
<dbReference type="PANTHER" id="PTHR34471:SF1">
    <property type="entry name" value="ARGININE REPRESSOR"/>
    <property type="match status" value="1"/>
</dbReference>
<evidence type="ECO:0000259" key="9">
    <source>
        <dbReference type="Pfam" id="PF02863"/>
    </source>
</evidence>
<dbReference type="PANTHER" id="PTHR34471">
    <property type="entry name" value="ARGININE REPRESSOR"/>
    <property type="match status" value="1"/>
</dbReference>
<dbReference type="GO" id="GO:1900079">
    <property type="term" value="P:regulation of arginine biosynthetic process"/>
    <property type="evidence" value="ECO:0007669"/>
    <property type="project" value="UniProtKB-UniRule"/>
</dbReference>
<dbReference type="InterPro" id="IPR020900">
    <property type="entry name" value="Arg_repress_DNA-bd"/>
</dbReference>
<dbReference type="InterPro" id="IPR001669">
    <property type="entry name" value="Arg_repress"/>
</dbReference>
<evidence type="ECO:0000313" key="10">
    <source>
        <dbReference type="EMBL" id="KRL61598.1"/>
    </source>
</evidence>
<dbReference type="GO" id="GO:0051259">
    <property type="term" value="P:protein complex oligomerization"/>
    <property type="evidence" value="ECO:0007669"/>
    <property type="project" value="InterPro"/>
</dbReference>
<evidence type="ECO:0000256" key="7">
    <source>
        <dbReference type="HAMAP-Rule" id="MF_00173"/>
    </source>
</evidence>
<dbReference type="InterPro" id="IPR036390">
    <property type="entry name" value="WH_DNA-bd_sf"/>
</dbReference>
<evidence type="ECO:0000256" key="1">
    <source>
        <dbReference type="ARBA" id="ARBA00004496"/>
    </source>
</evidence>
<evidence type="ECO:0000259" key="8">
    <source>
        <dbReference type="Pfam" id="PF01316"/>
    </source>
</evidence>
<dbReference type="UniPathway" id="UPA00068"/>
<organism evidence="10 11">
    <name type="scientific">Latilactobacillus fuchuensis DSM 14340 = JCM 11249</name>
    <dbReference type="NCBI Taxonomy" id="1423747"/>
    <lineage>
        <taxon>Bacteria</taxon>
        <taxon>Bacillati</taxon>
        <taxon>Bacillota</taxon>
        <taxon>Bacilli</taxon>
        <taxon>Lactobacillales</taxon>
        <taxon>Lactobacillaceae</taxon>
        <taxon>Latilactobacillus</taxon>
    </lineage>
</organism>
<proteinExistence type="inferred from homology"/>
<reference evidence="10 11" key="1">
    <citation type="journal article" date="2015" name="Genome Announc.">
        <title>Expanding the biotechnology potential of lactobacilli through comparative genomics of 213 strains and associated genera.</title>
        <authorList>
            <person name="Sun Z."/>
            <person name="Harris H.M."/>
            <person name="McCann A."/>
            <person name="Guo C."/>
            <person name="Argimon S."/>
            <person name="Zhang W."/>
            <person name="Yang X."/>
            <person name="Jeffery I.B."/>
            <person name="Cooney J.C."/>
            <person name="Kagawa T.F."/>
            <person name="Liu W."/>
            <person name="Song Y."/>
            <person name="Salvetti E."/>
            <person name="Wrobel A."/>
            <person name="Rasinkangas P."/>
            <person name="Parkhill J."/>
            <person name="Rea M.C."/>
            <person name="O'Sullivan O."/>
            <person name="Ritari J."/>
            <person name="Douillard F.P."/>
            <person name="Paul Ross R."/>
            <person name="Yang R."/>
            <person name="Briner A.E."/>
            <person name="Felis G.E."/>
            <person name="de Vos W.M."/>
            <person name="Barrangou R."/>
            <person name="Klaenhammer T.R."/>
            <person name="Caufield P.W."/>
            <person name="Cui Y."/>
            <person name="Zhang H."/>
            <person name="O'Toole P.W."/>
        </authorList>
    </citation>
    <scope>NUCLEOTIDE SEQUENCE [LARGE SCALE GENOMIC DNA]</scope>
    <source>
        <strain evidence="10 11">DSM 14340</strain>
    </source>
</reference>
<comment type="function">
    <text evidence="7">Regulates arginine biosynthesis genes.</text>
</comment>
<dbReference type="Gene3D" id="1.10.10.10">
    <property type="entry name" value="Winged helix-like DNA-binding domain superfamily/Winged helix DNA-binding domain"/>
    <property type="match status" value="1"/>
</dbReference>
<evidence type="ECO:0000256" key="4">
    <source>
        <dbReference type="ARBA" id="ARBA00023015"/>
    </source>
</evidence>
<dbReference type="InterPro" id="IPR036388">
    <property type="entry name" value="WH-like_DNA-bd_sf"/>
</dbReference>
<dbReference type="GO" id="GO:0034618">
    <property type="term" value="F:arginine binding"/>
    <property type="evidence" value="ECO:0007669"/>
    <property type="project" value="InterPro"/>
</dbReference>
<evidence type="ECO:0000313" key="11">
    <source>
        <dbReference type="Proteomes" id="UP000051264"/>
    </source>
</evidence>
<dbReference type="GO" id="GO:0003700">
    <property type="term" value="F:DNA-binding transcription factor activity"/>
    <property type="evidence" value="ECO:0007669"/>
    <property type="project" value="UniProtKB-UniRule"/>
</dbReference>
<dbReference type="EMBL" id="AZEX01000015">
    <property type="protein sequence ID" value="KRL61598.1"/>
    <property type="molecule type" value="Genomic_DNA"/>
</dbReference>
<dbReference type="Pfam" id="PF01316">
    <property type="entry name" value="Arg_repressor"/>
    <property type="match status" value="1"/>
</dbReference>
<dbReference type="PATRIC" id="fig|1423747.3.peg.580"/>
<dbReference type="PRINTS" id="PR01467">
    <property type="entry name" value="ARGREPRESSOR"/>
</dbReference>
<comment type="caution">
    <text evidence="10">The sequence shown here is derived from an EMBL/GenBank/DDBJ whole genome shotgun (WGS) entry which is preliminary data.</text>
</comment>
<dbReference type="GO" id="GO:0005737">
    <property type="term" value="C:cytoplasm"/>
    <property type="evidence" value="ECO:0007669"/>
    <property type="project" value="UniProtKB-SubCell"/>
</dbReference>
<sequence>MAIVKKADRQTRIEQIINQQVIATQEELLETLKKENIEATQATISRDIREMQIVKARDVNGELRYTVFHADERTQVQKLKDKLREVALSVTQVQMMNVIKTLPSNGNLLAALIDDINYQEVVGTLAGHDTIVVISPDEASATRLNQQFSENLATPVKVEL</sequence>
<comment type="subcellular location">
    <subcellularLocation>
        <location evidence="1 7">Cytoplasm</location>
    </subcellularLocation>
</comment>
<keyword evidence="4 7" id="KW-0805">Transcription regulation</keyword>
<keyword evidence="7" id="KW-0028">Amino-acid biosynthesis</keyword>
<dbReference type="SUPFAM" id="SSF55252">
    <property type="entry name" value="C-terminal domain of arginine repressor"/>
    <property type="match status" value="1"/>
</dbReference>
<keyword evidence="6 7" id="KW-0804">Transcription</keyword>
<dbReference type="HAMAP" id="MF_00173">
    <property type="entry name" value="Arg_repressor"/>
    <property type="match status" value="1"/>
</dbReference>
<evidence type="ECO:0000256" key="3">
    <source>
        <dbReference type="ARBA" id="ARBA00022490"/>
    </source>
</evidence>
<feature type="domain" description="Arginine repressor C-terminal" evidence="9">
    <location>
        <begin position="83"/>
        <end position="149"/>
    </location>
</feature>
<keyword evidence="7" id="KW-0678">Repressor</keyword>
<dbReference type="SUPFAM" id="SSF46785">
    <property type="entry name" value="Winged helix' DNA-binding domain"/>
    <property type="match status" value="1"/>
</dbReference>
<name>A0A0R1RZ31_9LACO</name>
<protein>
    <recommendedName>
        <fullName evidence="7">Arginine repressor</fullName>
    </recommendedName>
</protein>
<dbReference type="STRING" id="1423747.FC69_GL000567"/>
<dbReference type="InterPro" id="IPR020899">
    <property type="entry name" value="Arg_repress_C"/>
</dbReference>
<evidence type="ECO:0000256" key="5">
    <source>
        <dbReference type="ARBA" id="ARBA00023125"/>
    </source>
</evidence>
<evidence type="ECO:0000256" key="6">
    <source>
        <dbReference type="ARBA" id="ARBA00023163"/>
    </source>
</evidence>
<keyword evidence="5 7" id="KW-0238">DNA-binding</keyword>
<dbReference type="Gene3D" id="3.30.1360.40">
    <property type="match status" value="1"/>
</dbReference>
<dbReference type="InterPro" id="IPR036251">
    <property type="entry name" value="Arg_repress_C_sf"/>
</dbReference>
<feature type="domain" description="Arginine repressor DNA-binding" evidence="8">
    <location>
        <begin position="4"/>
        <end position="71"/>
    </location>
</feature>
<dbReference type="Proteomes" id="UP000051264">
    <property type="component" value="Unassembled WGS sequence"/>
</dbReference>
<keyword evidence="3 7" id="KW-0963">Cytoplasm</keyword>